<evidence type="ECO:0000256" key="2">
    <source>
        <dbReference type="SAM" id="SignalP"/>
    </source>
</evidence>
<feature type="region of interest" description="Disordered" evidence="1">
    <location>
        <begin position="192"/>
        <end position="226"/>
    </location>
</feature>
<dbReference type="Proteomes" id="UP000698242">
    <property type="component" value="Unassembled WGS sequence"/>
</dbReference>
<evidence type="ECO:0000313" key="3">
    <source>
        <dbReference type="EMBL" id="KAF0675569.1"/>
    </source>
</evidence>
<proteinExistence type="predicted"/>
<accession>A0A921TEL2</accession>
<feature type="compositionally biased region" description="Low complexity" evidence="1">
    <location>
        <begin position="281"/>
        <end position="292"/>
    </location>
</feature>
<feature type="chain" id="PRO_5037801222" evidence="2">
    <location>
        <begin position="21"/>
        <end position="313"/>
    </location>
</feature>
<dbReference type="RefSeq" id="WP_159965712.1">
    <property type="nucleotide sequence ID" value="NZ_APKE01000025.1"/>
</dbReference>
<dbReference type="EMBL" id="APKE01000025">
    <property type="protein sequence ID" value="KAF0675569.1"/>
    <property type="molecule type" value="Genomic_DNA"/>
</dbReference>
<sequence>MSFMRSAALGAILLAAACTADQDARSPLGDFRLGHNVVMAKSVQKGPFSREASAAELTAALSTAIERRLDRYDGNGLYHLGVSIGGYVLAQPGLPVVYTPKSVLIFDVTVYDNATQQKLNAEPRRFTVFEGLKNIAPVVGSGNVRGKEEQLSNLAEEGAKALETWLRRNPDWFVPDDTPRTPFDRAAVAAGRVAAPNPVTAPAAPRQQSSRSHSSRPIVDPVAMPVPANVSGNAEVPMMAAPGSASRPTAPAPQPAPAPAPAPEPAPTPTPPIEQTPLSPPADASADTSADTQESGDTAATPQGPAIIQESAQ</sequence>
<protein>
    <submittedName>
        <fullName evidence="3">Adhesin</fullName>
    </submittedName>
</protein>
<organism evidence="3 4">
    <name type="scientific">Profundibacterium mesophilum KAUST100406-0324</name>
    <dbReference type="NCBI Taxonomy" id="1037889"/>
    <lineage>
        <taxon>Bacteria</taxon>
        <taxon>Pseudomonadati</taxon>
        <taxon>Pseudomonadota</taxon>
        <taxon>Alphaproteobacteria</taxon>
        <taxon>Rhodobacterales</taxon>
        <taxon>Roseobacteraceae</taxon>
        <taxon>Profundibacterium</taxon>
    </lineage>
</organism>
<reference evidence="3" key="1">
    <citation type="submission" date="2013-03" db="EMBL/GenBank/DDBJ databases">
        <title>Genome Sequence of the Profundibacterium mesophilum strain KAUST100406-0324T from Red Sea, a novel genus in the family Rhodobacteraceae.</title>
        <authorList>
            <person name="Essack M."/>
            <person name="Alam I."/>
            <person name="Lafi F."/>
            <person name="Alawi W."/>
            <person name="Kamanu F."/>
            <person name="Al-Suwailem A."/>
            <person name="Lee O.O."/>
            <person name="Xu Y."/>
            <person name="Bajic V."/>
            <person name="Qian P.-Y."/>
            <person name="Archer J."/>
        </authorList>
    </citation>
    <scope>NUCLEOTIDE SEQUENCE</scope>
    <source>
        <strain evidence="3">KAUST100406-0324</strain>
    </source>
</reference>
<evidence type="ECO:0000256" key="1">
    <source>
        <dbReference type="SAM" id="MobiDB-lite"/>
    </source>
</evidence>
<comment type="caution">
    <text evidence="3">The sequence shown here is derived from an EMBL/GenBank/DDBJ whole genome shotgun (WGS) entry which is preliminary data.</text>
</comment>
<feature type="compositionally biased region" description="Pro residues" evidence="1">
    <location>
        <begin position="250"/>
        <end position="280"/>
    </location>
</feature>
<feature type="compositionally biased region" description="Low complexity" evidence="1">
    <location>
        <begin position="192"/>
        <end position="216"/>
    </location>
</feature>
<evidence type="ECO:0000313" key="4">
    <source>
        <dbReference type="Proteomes" id="UP000698242"/>
    </source>
</evidence>
<dbReference type="OrthoDB" id="7834608at2"/>
<keyword evidence="4" id="KW-1185">Reference proteome</keyword>
<feature type="region of interest" description="Disordered" evidence="1">
    <location>
        <begin position="238"/>
        <end position="313"/>
    </location>
</feature>
<dbReference type="PROSITE" id="PS51257">
    <property type="entry name" value="PROKAR_LIPOPROTEIN"/>
    <property type="match status" value="1"/>
</dbReference>
<keyword evidence="2" id="KW-0732">Signal</keyword>
<dbReference type="AlphaFoldDB" id="A0A921TEL2"/>
<feature type="signal peptide" evidence="2">
    <location>
        <begin position="1"/>
        <end position="20"/>
    </location>
</feature>
<name>A0A921TEL2_9RHOB</name>
<gene>
    <name evidence="3" type="ORF">PMES_02200</name>
</gene>